<protein>
    <submittedName>
        <fullName evidence="1">Uncharacterized protein</fullName>
    </submittedName>
</protein>
<name>A0AAN8Q413_POLSC</name>
<evidence type="ECO:0000313" key="2">
    <source>
        <dbReference type="Proteomes" id="UP001372834"/>
    </source>
</evidence>
<organism evidence="1 2">
    <name type="scientific">Polyplax serrata</name>
    <name type="common">Common mouse louse</name>
    <dbReference type="NCBI Taxonomy" id="468196"/>
    <lineage>
        <taxon>Eukaryota</taxon>
        <taxon>Metazoa</taxon>
        <taxon>Ecdysozoa</taxon>
        <taxon>Arthropoda</taxon>
        <taxon>Hexapoda</taxon>
        <taxon>Insecta</taxon>
        <taxon>Pterygota</taxon>
        <taxon>Neoptera</taxon>
        <taxon>Paraneoptera</taxon>
        <taxon>Psocodea</taxon>
        <taxon>Troctomorpha</taxon>
        <taxon>Phthiraptera</taxon>
        <taxon>Anoplura</taxon>
        <taxon>Polyplacidae</taxon>
        <taxon>Polyplax</taxon>
    </lineage>
</organism>
<proteinExistence type="predicted"/>
<gene>
    <name evidence="1" type="ORF">RUM43_009875</name>
</gene>
<comment type="caution">
    <text evidence="1">The sequence shown here is derived from an EMBL/GenBank/DDBJ whole genome shotgun (WGS) entry which is preliminary data.</text>
</comment>
<dbReference type="EMBL" id="JAWJWE010000004">
    <property type="protein sequence ID" value="KAK6636217.1"/>
    <property type="molecule type" value="Genomic_DNA"/>
</dbReference>
<evidence type="ECO:0000313" key="1">
    <source>
        <dbReference type="EMBL" id="KAK6636217.1"/>
    </source>
</evidence>
<accession>A0AAN8Q413</accession>
<dbReference type="Proteomes" id="UP001372834">
    <property type="component" value="Unassembled WGS sequence"/>
</dbReference>
<sequence>MKKNTRSDEEKVSQPCCGGVNEEEVGKERYTARRKINNSIPGRLANENEDLDNWGVTDENLEIYCCGLFVRQLSSNVAVIQP</sequence>
<reference evidence="1 2" key="1">
    <citation type="submission" date="2023-10" db="EMBL/GenBank/DDBJ databases">
        <title>Genomes of two closely related lineages of the louse Polyplax serrata with different host specificities.</title>
        <authorList>
            <person name="Martinu J."/>
            <person name="Tarabai H."/>
            <person name="Stefka J."/>
            <person name="Hypsa V."/>
        </authorList>
    </citation>
    <scope>NUCLEOTIDE SEQUENCE [LARGE SCALE GENOMIC DNA]</scope>
    <source>
        <strain evidence="1">HR10_N</strain>
    </source>
</reference>
<dbReference type="AlphaFoldDB" id="A0AAN8Q413"/>